<accession>A0ABT1PXN6</accession>
<sequence>MKVGVVGVGAVGAAAVLSLVERGGMCRQIVVIDNTHRAAGVAADMRYAAPLFPGAGGVQQMHEPAMTADEREALTRSAAVLRDAAEQAIATGTTGTT</sequence>
<keyword evidence="2" id="KW-1185">Reference proteome</keyword>
<reference evidence="1" key="1">
    <citation type="submission" date="2022-06" db="EMBL/GenBank/DDBJ databases">
        <title>Draft genome sequence of Streptomyces sp. RB6PN25 isolated from peat swamp forest in Thailand.</title>
        <authorList>
            <person name="Duangmal K."/>
            <person name="Klaysubun C."/>
        </authorList>
    </citation>
    <scope>NUCLEOTIDE SEQUENCE</scope>
    <source>
        <strain evidence="1">RB6PN25</strain>
    </source>
</reference>
<comment type="caution">
    <text evidence="1">The sequence shown here is derived from an EMBL/GenBank/DDBJ whole genome shotgun (WGS) entry which is preliminary data.</text>
</comment>
<dbReference type="Proteomes" id="UP001057702">
    <property type="component" value="Unassembled WGS sequence"/>
</dbReference>
<evidence type="ECO:0008006" key="3">
    <source>
        <dbReference type="Google" id="ProtNLM"/>
    </source>
</evidence>
<dbReference type="EMBL" id="JANFNG010000013">
    <property type="protein sequence ID" value="MCQ4082443.1"/>
    <property type="molecule type" value="Genomic_DNA"/>
</dbReference>
<protein>
    <recommendedName>
        <fullName evidence="3">FAD dependent oxidoreductase domain-containing protein</fullName>
    </recommendedName>
</protein>
<gene>
    <name evidence="1" type="ORF">NGB36_17995</name>
</gene>
<dbReference type="InterPro" id="IPR036291">
    <property type="entry name" value="NAD(P)-bd_dom_sf"/>
</dbReference>
<organism evidence="1 2">
    <name type="scientific">Streptomyces humicola</name>
    <dbReference type="NCBI Taxonomy" id="2953240"/>
    <lineage>
        <taxon>Bacteria</taxon>
        <taxon>Bacillati</taxon>
        <taxon>Actinomycetota</taxon>
        <taxon>Actinomycetes</taxon>
        <taxon>Kitasatosporales</taxon>
        <taxon>Streptomycetaceae</taxon>
        <taxon>Streptomyces</taxon>
    </lineage>
</organism>
<evidence type="ECO:0000313" key="2">
    <source>
        <dbReference type="Proteomes" id="UP001057702"/>
    </source>
</evidence>
<evidence type="ECO:0000313" key="1">
    <source>
        <dbReference type="EMBL" id="MCQ4082443.1"/>
    </source>
</evidence>
<proteinExistence type="predicted"/>
<dbReference type="SUPFAM" id="SSF51735">
    <property type="entry name" value="NAD(P)-binding Rossmann-fold domains"/>
    <property type="match status" value="1"/>
</dbReference>
<name>A0ABT1PXN6_9ACTN</name>
<dbReference type="RefSeq" id="WP_255921353.1">
    <property type="nucleotide sequence ID" value="NZ_JANFNG010000013.1"/>
</dbReference>
<dbReference type="Gene3D" id="3.40.50.720">
    <property type="entry name" value="NAD(P)-binding Rossmann-like Domain"/>
    <property type="match status" value="1"/>
</dbReference>